<evidence type="ECO:0000256" key="5">
    <source>
        <dbReference type="ARBA" id="ARBA00022989"/>
    </source>
</evidence>
<feature type="transmembrane region" description="Helical" evidence="8">
    <location>
        <begin position="348"/>
        <end position="368"/>
    </location>
</feature>
<keyword evidence="10" id="KW-1185">Reference proteome</keyword>
<evidence type="ECO:0000256" key="6">
    <source>
        <dbReference type="ARBA" id="ARBA00023136"/>
    </source>
</evidence>
<keyword evidence="5 8" id="KW-1133">Transmembrane helix</keyword>
<dbReference type="OrthoDB" id="4142200at2759"/>
<evidence type="ECO:0000256" key="4">
    <source>
        <dbReference type="ARBA" id="ARBA00022692"/>
    </source>
</evidence>
<evidence type="ECO:0000256" key="1">
    <source>
        <dbReference type="ARBA" id="ARBA00004141"/>
    </source>
</evidence>
<feature type="region of interest" description="Disordered" evidence="7">
    <location>
        <begin position="109"/>
        <end position="216"/>
    </location>
</feature>
<feature type="compositionally biased region" description="Acidic residues" evidence="7">
    <location>
        <begin position="109"/>
        <end position="120"/>
    </location>
</feature>
<dbReference type="AlphaFoldDB" id="A0A6P6YGQ5"/>
<keyword evidence="4 8" id="KW-0812">Transmembrane</keyword>
<feature type="transmembrane region" description="Helical" evidence="8">
    <location>
        <begin position="749"/>
        <end position="772"/>
    </location>
</feature>
<evidence type="ECO:0000313" key="11">
    <source>
        <dbReference type="RefSeq" id="XP_027204688.1"/>
    </source>
</evidence>
<evidence type="ECO:0000259" key="9">
    <source>
        <dbReference type="PROSITE" id="PS50850"/>
    </source>
</evidence>
<dbReference type="Pfam" id="PF00083">
    <property type="entry name" value="Sugar_tr"/>
    <property type="match status" value="2"/>
</dbReference>
<dbReference type="InterPro" id="IPR003663">
    <property type="entry name" value="Sugar/inositol_transpt"/>
</dbReference>
<evidence type="ECO:0000313" key="10">
    <source>
        <dbReference type="Proteomes" id="UP000515146"/>
    </source>
</evidence>
<evidence type="ECO:0000256" key="2">
    <source>
        <dbReference type="ARBA" id="ARBA00010992"/>
    </source>
</evidence>
<feature type="transmembrane region" description="Helical" evidence="8">
    <location>
        <begin position="407"/>
        <end position="431"/>
    </location>
</feature>
<dbReference type="InParanoid" id="A0A6P6YGQ5"/>
<dbReference type="KEGG" id="dpte:113798366"/>
<feature type="region of interest" description="Disordered" evidence="7">
    <location>
        <begin position="1"/>
        <end position="36"/>
    </location>
</feature>
<feature type="transmembrane region" description="Helical" evidence="8">
    <location>
        <begin position="437"/>
        <end position="458"/>
    </location>
</feature>
<feature type="transmembrane region" description="Helical" evidence="8">
    <location>
        <begin position="710"/>
        <end position="728"/>
    </location>
</feature>
<dbReference type="Proteomes" id="UP000515146">
    <property type="component" value="Unplaced"/>
</dbReference>
<feature type="transmembrane region" description="Helical" evidence="8">
    <location>
        <begin position="594"/>
        <end position="617"/>
    </location>
</feature>
<evidence type="ECO:0000256" key="3">
    <source>
        <dbReference type="ARBA" id="ARBA00022448"/>
    </source>
</evidence>
<dbReference type="InterPro" id="IPR036259">
    <property type="entry name" value="MFS_trans_sf"/>
</dbReference>
<dbReference type="PRINTS" id="PR00171">
    <property type="entry name" value="SUGRTRNSPORT"/>
</dbReference>
<feature type="transmembrane region" description="Helical" evidence="8">
    <location>
        <begin position="321"/>
        <end position="341"/>
    </location>
</feature>
<dbReference type="InterPro" id="IPR050814">
    <property type="entry name" value="Myo-inositol_Transporter"/>
</dbReference>
<feature type="transmembrane region" description="Helical" evidence="8">
    <location>
        <begin position="565"/>
        <end position="587"/>
    </location>
</feature>
<dbReference type="GO" id="GO:0016324">
    <property type="term" value="C:apical plasma membrane"/>
    <property type="evidence" value="ECO:0007669"/>
    <property type="project" value="TreeGrafter"/>
</dbReference>
<feature type="transmembrane region" description="Helical" evidence="8">
    <location>
        <begin position="278"/>
        <end position="296"/>
    </location>
</feature>
<dbReference type="GO" id="GO:0005366">
    <property type="term" value="F:myo-inositol:proton symporter activity"/>
    <property type="evidence" value="ECO:0007669"/>
    <property type="project" value="TreeGrafter"/>
</dbReference>
<dbReference type="PROSITE" id="PS00217">
    <property type="entry name" value="SUGAR_TRANSPORT_2"/>
    <property type="match status" value="1"/>
</dbReference>
<name>A0A6P6YGQ5_DERPT</name>
<feature type="region of interest" description="Disordered" evidence="7">
    <location>
        <begin position="56"/>
        <end position="90"/>
    </location>
</feature>
<proteinExistence type="inferred from homology"/>
<comment type="subcellular location">
    <subcellularLocation>
        <location evidence="1">Membrane</location>
        <topology evidence="1">Multi-pass membrane protein</topology>
    </subcellularLocation>
</comment>
<gene>
    <name evidence="11" type="primary">LOC113798366</name>
</gene>
<dbReference type="PROSITE" id="PS50850">
    <property type="entry name" value="MFS"/>
    <property type="match status" value="1"/>
</dbReference>
<dbReference type="SUPFAM" id="SSF103473">
    <property type="entry name" value="MFS general substrate transporter"/>
    <property type="match status" value="1"/>
</dbReference>
<organism evidence="10 11">
    <name type="scientific">Dermatophagoides pteronyssinus</name>
    <name type="common">European house dust mite</name>
    <dbReference type="NCBI Taxonomy" id="6956"/>
    <lineage>
        <taxon>Eukaryota</taxon>
        <taxon>Metazoa</taxon>
        <taxon>Ecdysozoa</taxon>
        <taxon>Arthropoda</taxon>
        <taxon>Chelicerata</taxon>
        <taxon>Arachnida</taxon>
        <taxon>Acari</taxon>
        <taxon>Acariformes</taxon>
        <taxon>Sarcoptiformes</taxon>
        <taxon>Astigmata</taxon>
        <taxon>Psoroptidia</taxon>
        <taxon>Analgoidea</taxon>
        <taxon>Pyroglyphidae</taxon>
        <taxon>Dermatophagoidinae</taxon>
        <taxon>Dermatophagoides</taxon>
    </lineage>
</organism>
<feature type="compositionally biased region" description="Low complexity" evidence="7">
    <location>
        <begin position="65"/>
        <end position="75"/>
    </location>
</feature>
<dbReference type="InterPro" id="IPR020846">
    <property type="entry name" value="MFS_dom"/>
</dbReference>
<dbReference type="RefSeq" id="XP_027204688.1">
    <property type="nucleotide sequence ID" value="XM_027348887.1"/>
</dbReference>
<dbReference type="FunFam" id="1.20.1250.20:FF:000780">
    <property type="entry name" value="Proton myo-inositol cotransporter"/>
    <property type="match status" value="1"/>
</dbReference>
<dbReference type="PROSITE" id="PS00216">
    <property type="entry name" value="SUGAR_TRANSPORT_1"/>
    <property type="match status" value="1"/>
</dbReference>
<dbReference type="InterPro" id="IPR005829">
    <property type="entry name" value="Sugar_transporter_CS"/>
</dbReference>
<dbReference type="PANTHER" id="PTHR48020:SF12">
    <property type="entry name" value="PROTON MYO-INOSITOL COTRANSPORTER"/>
    <property type="match status" value="1"/>
</dbReference>
<feature type="transmembrane region" description="Helical" evidence="8">
    <location>
        <begin position="778"/>
        <end position="800"/>
    </location>
</feature>
<dbReference type="InterPro" id="IPR005828">
    <property type="entry name" value="MFS_sugar_transport-like"/>
</dbReference>
<comment type="similarity">
    <text evidence="2">Belongs to the major facilitator superfamily. Sugar transporter (TC 2.A.1.1) family.</text>
</comment>
<dbReference type="NCBIfam" id="TIGR00879">
    <property type="entry name" value="SP"/>
    <property type="match status" value="1"/>
</dbReference>
<dbReference type="Gene3D" id="1.20.1250.20">
    <property type="entry name" value="MFS general substrate transporter like domains"/>
    <property type="match status" value="2"/>
</dbReference>
<keyword evidence="3" id="KW-0813">Transport</keyword>
<reference evidence="11" key="1">
    <citation type="submission" date="2025-08" db="UniProtKB">
        <authorList>
            <consortium name="RefSeq"/>
        </authorList>
    </citation>
    <scope>IDENTIFICATION</scope>
    <source>
        <strain evidence="11">Airmid</strain>
    </source>
</reference>
<evidence type="ECO:0000256" key="8">
    <source>
        <dbReference type="SAM" id="Phobius"/>
    </source>
</evidence>
<evidence type="ECO:0000256" key="7">
    <source>
        <dbReference type="SAM" id="MobiDB-lite"/>
    </source>
</evidence>
<feature type="compositionally biased region" description="Basic residues" evidence="7">
    <location>
        <begin position="168"/>
        <end position="182"/>
    </location>
</feature>
<dbReference type="OMA" id="TNAIQYF"/>
<feature type="transmembrane region" description="Helical" evidence="8">
    <location>
        <begin position="527"/>
        <end position="550"/>
    </location>
</feature>
<sequence length="866" mass="97310">MKLISSINNIDNVQYDDNDNNDNHYDNQQRSSSSSSIMINQQIEHAIDRMVSEAVERLSDESDEQQQQQQQQQQKQPKKWQQHGHENSQRKFININDKNDAYILDDDDDDCENDINDDDEKQQLLPKNSRKNAKIRSVNQQRINNNNNKNINDDVDDDDDGANNALSQRHHQKQPMKTKQQKQRLLQQQQQHRQSKKSSPSDHRSRQPPSSNNIESCIDRANKFTAENNYTDIVNENIMGITPYLESSANNNNDNDSNNGSKTNVTGSNVECGPKFNWYIYLVTILSAIGGFLFGYDTGIVSGAMVFIRDYFHLSTTMQEVVISVTILTAWIFSFIAGYLTNKFGRKLTIILASFIFTIGGFLMALAHTQYVLLLGRAIVGLAIGLASMAIPVYIAEVAPVDIRGKLVSTNVCFITFGQFVASIVAGLFSYDPINGWRWMLGLASVPSILQMIFFFFLPESPRWLVQKGRYDEALNALRKFRTADTREDNIVIEFNNIKSSCLSSERERKNNTSISQILSNPTLMKALFVGSMLSIFQQIAGINTVMYYSATIIQMSGINDKSTAVWLSALTASINFIFSFVGLVLVERIGRRLLILSSLCGVVFSLFMLAIGFQLAEVNSPPITFHTDDPISDYCSRMANCDACVSSNICGFCFFDDHSNLLGSLSMSNINGTCLPMNQTSNLPFSNSSYCTNSTNISMHWTHEWCPSQYSWMTLAGLMLYLFFFAPGMGPMPWTINSEIYPLWARSFCYSVSTSFNWFFNLLVSLTFLTLTNLLTIYGAFYLYAGLAFFGLVMFFFILPETKGKKLEEIECLFQGSLFTMGLNKNISQYDQVDGSVNASQSTVVTNASNESNAAVTGAGTVTII</sequence>
<keyword evidence="6 8" id="KW-0472">Membrane</keyword>
<feature type="compositionally biased region" description="Low complexity" evidence="7">
    <location>
        <begin position="183"/>
        <end position="192"/>
    </location>
</feature>
<feature type="domain" description="Major facilitator superfamily (MFS) profile" evidence="9">
    <location>
        <begin position="283"/>
        <end position="804"/>
    </location>
</feature>
<dbReference type="PANTHER" id="PTHR48020">
    <property type="entry name" value="PROTON MYO-INOSITOL COTRANSPORTER"/>
    <property type="match status" value="1"/>
</dbReference>
<accession>A0A6P6YGQ5</accession>
<feature type="transmembrane region" description="Helical" evidence="8">
    <location>
        <begin position="374"/>
        <end position="395"/>
    </location>
</feature>
<protein>
    <submittedName>
        <fullName evidence="11">Proton myo-inositol cotransporter-like</fullName>
    </submittedName>
</protein>